<dbReference type="Pfam" id="PF06945">
    <property type="entry name" value="DUF1289"/>
    <property type="match status" value="1"/>
</dbReference>
<dbReference type="InterPro" id="IPR010710">
    <property type="entry name" value="DUF1289"/>
</dbReference>
<accession>A0A4R1JAL7</accession>
<dbReference type="PANTHER" id="PTHR35175">
    <property type="entry name" value="DUF1289 DOMAIN-CONTAINING PROTEIN"/>
    <property type="match status" value="1"/>
</dbReference>
<evidence type="ECO:0000313" key="1">
    <source>
        <dbReference type="EMBL" id="TCK47139.1"/>
    </source>
</evidence>
<keyword evidence="2" id="KW-1185">Reference proteome</keyword>
<dbReference type="EMBL" id="SMGD01000015">
    <property type="protein sequence ID" value="TCK47139.1"/>
    <property type="molecule type" value="Genomic_DNA"/>
</dbReference>
<name>A0A4R1JAL7_9GAMM</name>
<organism evidence="1 2">
    <name type="scientific">Celerinatantimonas diazotrophica</name>
    <dbReference type="NCBI Taxonomy" id="412034"/>
    <lineage>
        <taxon>Bacteria</taxon>
        <taxon>Pseudomonadati</taxon>
        <taxon>Pseudomonadota</taxon>
        <taxon>Gammaproteobacteria</taxon>
        <taxon>Celerinatantimonadaceae</taxon>
        <taxon>Celerinatantimonas</taxon>
    </lineage>
</organism>
<dbReference type="RefSeq" id="WP_131913601.1">
    <property type="nucleotide sequence ID" value="NZ_OU594967.1"/>
</dbReference>
<dbReference type="AlphaFoldDB" id="A0A4R1JAL7"/>
<dbReference type="PANTHER" id="PTHR35175:SF2">
    <property type="entry name" value="DUF1289 DOMAIN-CONTAINING PROTEIN"/>
    <property type="match status" value="1"/>
</dbReference>
<gene>
    <name evidence="1" type="ORF">EV690_2838</name>
</gene>
<evidence type="ECO:0000313" key="2">
    <source>
        <dbReference type="Proteomes" id="UP000295565"/>
    </source>
</evidence>
<protein>
    <submittedName>
        <fullName evidence="1">Uncharacterized protein DUF1289</fullName>
    </submittedName>
</protein>
<dbReference type="Proteomes" id="UP000295565">
    <property type="component" value="Unassembled WGS sequence"/>
</dbReference>
<reference evidence="1 2" key="1">
    <citation type="submission" date="2019-03" db="EMBL/GenBank/DDBJ databases">
        <title>Genomic Encyclopedia of Type Strains, Phase IV (KMG-IV): sequencing the most valuable type-strain genomes for metagenomic binning, comparative biology and taxonomic classification.</title>
        <authorList>
            <person name="Goeker M."/>
        </authorList>
    </citation>
    <scope>NUCLEOTIDE SEQUENCE [LARGE SCALE GENOMIC DNA]</scope>
    <source>
        <strain evidence="1 2">DSM 18577</strain>
    </source>
</reference>
<comment type="caution">
    <text evidence="1">The sequence shown here is derived from an EMBL/GenBank/DDBJ whole genome shotgun (WGS) entry which is preliminary data.</text>
</comment>
<sequence>MHSPCIRHCTLNHDDICMGCFRHLNEITGWQKASDKQQKEILKRCVKRKQQYMEQILHYIR</sequence>
<proteinExistence type="predicted"/>
<dbReference type="OrthoDB" id="9811423at2"/>